<accession>A0A502G8L1</accession>
<evidence type="ECO:0000313" key="3">
    <source>
        <dbReference type="EMBL" id="TPG57093.1"/>
    </source>
</evidence>
<comment type="caution">
    <text evidence="3">The sequence shown here is derived from an EMBL/GenBank/DDBJ whole genome shotgun (WGS) entry which is preliminary data.</text>
</comment>
<evidence type="ECO:0000313" key="4">
    <source>
        <dbReference type="Proteomes" id="UP000317078"/>
    </source>
</evidence>
<feature type="region of interest" description="Disordered" evidence="1">
    <location>
        <begin position="211"/>
        <end position="245"/>
    </location>
</feature>
<feature type="compositionally biased region" description="Low complexity" evidence="1">
    <location>
        <begin position="226"/>
        <end position="239"/>
    </location>
</feature>
<feature type="signal peptide" evidence="2">
    <location>
        <begin position="1"/>
        <end position="16"/>
    </location>
</feature>
<sequence>MLLAAALVLGAGGALAVAQGRNAPRDPASMPEFRGRVAQYSLTPVGDVDGLILADGTEVHFPPHLGEDVQRAVHPGDEVVIRGERNGPVLLAGSIAANGTTVTDKGPPAGGPRRPPGPGGSKPADPALGRDMDAAGVVKMALHGPAGELNGALLENGTMIHLPPRDASRLADLLKPGQTLAVKGWGLENAVGRAIDARQAGPSMDRLVQLSVPPRPLPPVAGTDEPGAPAAAGDPAAAAPRPPVR</sequence>
<feature type="compositionally biased region" description="Pro residues" evidence="1">
    <location>
        <begin position="109"/>
        <end position="118"/>
    </location>
</feature>
<reference evidence="3 4" key="1">
    <citation type="journal article" date="2019" name="Environ. Microbiol.">
        <title>Species interactions and distinct microbial communities in high Arctic permafrost affected cryosols are associated with the CH4 and CO2 gas fluxes.</title>
        <authorList>
            <person name="Altshuler I."/>
            <person name="Hamel J."/>
            <person name="Turney S."/>
            <person name="Magnuson E."/>
            <person name="Levesque R."/>
            <person name="Greer C."/>
            <person name="Whyte L.G."/>
        </authorList>
    </citation>
    <scope>NUCLEOTIDE SEQUENCE [LARGE SCALE GENOMIC DNA]</scope>
    <source>
        <strain evidence="3 4">S9.3B</strain>
    </source>
</reference>
<gene>
    <name evidence="3" type="ORF">EAH89_11520</name>
</gene>
<protein>
    <recommendedName>
        <fullName evidence="5">DUF5666 domain-containing protein</fullName>
    </recommendedName>
</protein>
<keyword evidence="2" id="KW-0732">Signal</keyword>
<evidence type="ECO:0008006" key="5">
    <source>
        <dbReference type="Google" id="ProtNLM"/>
    </source>
</evidence>
<feature type="region of interest" description="Disordered" evidence="1">
    <location>
        <begin position="95"/>
        <end position="129"/>
    </location>
</feature>
<dbReference type="AlphaFoldDB" id="A0A502G8L1"/>
<proteinExistence type="predicted"/>
<feature type="chain" id="PRO_5021498377" description="DUF5666 domain-containing protein" evidence="2">
    <location>
        <begin position="17"/>
        <end position="245"/>
    </location>
</feature>
<keyword evidence="4" id="KW-1185">Reference proteome</keyword>
<evidence type="ECO:0000256" key="2">
    <source>
        <dbReference type="SAM" id="SignalP"/>
    </source>
</evidence>
<evidence type="ECO:0000256" key="1">
    <source>
        <dbReference type="SAM" id="MobiDB-lite"/>
    </source>
</evidence>
<name>A0A502G8L1_9PROT</name>
<organism evidence="3 4">
    <name type="scientific">Muricoccus nepalensis</name>
    <dbReference type="NCBI Taxonomy" id="1854500"/>
    <lineage>
        <taxon>Bacteria</taxon>
        <taxon>Pseudomonadati</taxon>
        <taxon>Pseudomonadota</taxon>
        <taxon>Alphaproteobacteria</taxon>
        <taxon>Acetobacterales</taxon>
        <taxon>Roseomonadaceae</taxon>
        <taxon>Muricoccus</taxon>
    </lineage>
</organism>
<dbReference type="EMBL" id="RCZP01000009">
    <property type="protein sequence ID" value="TPG57093.1"/>
    <property type="molecule type" value="Genomic_DNA"/>
</dbReference>
<dbReference type="Proteomes" id="UP000317078">
    <property type="component" value="Unassembled WGS sequence"/>
</dbReference>